<dbReference type="SUPFAM" id="SSF49899">
    <property type="entry name" value="Concanavalin A-like lectins/glucanases"/>
    <property type="match status" value="1"/>
</dbReference>
<organism evidence="3 4">
    <name type="scientific">Uliginosibacterium flavum</name>
    <dbReference type="NCBI Taxonomy" id="1396831"/>
    <lineage>
        <taxon>Bacteria</taxon>
        <taxon>Pseudomonadati</taxon>
        <taxon>Pseudomonadota</taxon>
        <taxon>Betaproteobacteria</taxon>
        <taxon>Rhodocyclales</taxon>
        <taxon>Zoogloeaceae</taxon>
        <taxon>Uliginosibacterium</taxon>
    </lineage>
</organism>
<evidence type="ECO:0000259" key="2">
    <source>
        <dbReference type="Pfam" id="PF08787"/>
    </source>
</evidence>
<keyword evidence="4" id="KW-1185">Reference proteome</keyword>
<dbReference type="Proteomes" id="UP001549691">
    <property type="component" value="Unassembled WGS sequence"/>
</dbReference>
<dbReference type="InterPro" id="IPR013320">
    <property type="entry name" value="ConA-like_dom_sf"/>
</dbReference>
<name>A0ABV2TLM8_9RHOO</name>
<dbReference type="Pfam" id="PF08787">
    <property type="entry name" value="Alginate_lyase2"/>
    <property type="match status" value="1"/>
</dbReference>
<evidence type="ECO:0000313" key="3">
    <source>
        <dbReference type="EMBL" id="MET7014816.1"/>
    </source>
</evidence>
<keyword evidence="1" id="KW-0732">Signal</keyword>
<dbReference type="EMBL" id="JBEWZI010000011">
    <property type="protein sequence ID" value="MET7014816.1"/>
    <property type="molecule type" value="Genomic_DNA"/>
</dbReference>
<reference evidence="3 4" key="1">
    <citation type="submission" date="2024-07" db="EMBL/GenBank/DDBJ databases">
        <title>Uliginosibacterium flavum JJ3220;KACC:17644.</title>
        <authorList>
            <person name="Kim M.K."/>
        </authorList>
    </citation>
    <scope>NUCLEOTIDE SEQUENCE [LARGE SCALE GENOMIC DNA]</scope>
    <source>
        <strain evidence="3 4">KACC:17644</strain>
    </source>
</reference>
<keyword evidence="3" id="KW-0456">Lyase</keyword>
<dbReference type="InterPro" id="IPR014895">
    <property type="entry name" value="Alginate_lyase_2"/>
</dbReference>
<dbReference type="RefSeq" id="WP_354601277.1">
    <property type="nucleotide sequence ID" value="NZ_JBEWZI010000011.1"/>
</dbReference>
<feature type="chain" id="PRO_5045335569" evidence="1">
    <location>
        <begin position="21"/>
        <end position="273"/>
    </location>
</feature>
<protein>
    <submittedName>
        <fullName evidence="3">Polysaccharide lyase family 7 protein</fullName>
    </submittedName>
</protein>
<dbReference type="PROSITE" id="PS51257">
    <property type="entry name" value="PROKAR_LIPOPROTEIN"/>
    <property type="match status" value="1"/>
</dbReference>
<proteinExistence type="predicted"/>
<sequence length="273" mass="29632">MWFKAILAGVALLACGAAVAEEAPLSTSGLSRWKLTLPVDVNGDGKADEVTSLWGYRNSPWFHATPDGIVFRAHAGGARTSGNTAYARSELREMDEAGRLAAWDCLQDKRSLTLEQTLLASTTAKPEVTIGQIHDAKNDNLMLKYIGPAKANGRSDTGRIELQWSDSAQRDILDKAYALGQPMQVRIAADQGTLRVIYRNLASGLEKRVSAQLDVASIVGACYFKAGVYIQACSRIDSDGKPNVACAKKAWADARYDAPEAYAELLVRRIDLK</sequence>
<comment type="caution">
    <text evidence="3">The sequence shown here is derived from an EMBL/GenBank/DDBJ whole genome shotgun (WGS) entry which is preliminary data.</text>
</comment>
<gene>
    <name evidence="3" type="ORF">ABXR19_11505</name>
</gene>
<evidence type="ECO:0000313" key="4">
    <source>
        <dbReference type="Proteomes" id="UP001549691"/>
    </source>
</evidence>
<dbReference type="Gene3D" id="2.60.120.200">
    <property type="match status" value="1"/>
</dbReference>
<feature type="signal peptide" evidence="1">
    <location>
        <begin position="1"/>
        <end position="20"/>
    </location>
</feature>
<accession>A0ABV2TLM8</accession>
<feature type="domain" description="Alginate lyase 2" evidence="2">
    <location>
        <begin position="30"/>
        <end position="241"/>
    </location>
</feature>
<dbReference type="GO" id="GO:0016829">
    <property type="term" value="F:lyase activity"/>
    <property type="evidence" value="ECO:0007669"/>
    <property type="project" value="UniProtKB-KW"/>
</dbReference>
<evidence type="ECO:0000256" key="1">
    <source>
        <dbReference type="SAM" id="SignalP"/>
    </source>
</evidence>